<evidence type="ECO:0000313" key="1">
    <source>
        <dbReference type="EMBL" id="MBB5037089.1"/>
    </source>
</evidence>
<proteinExistence type="predicted"/>
<reference evidence="1 2" key="1">
    <citation type="submission" date="2020-08" db="EMBL/GenBank/DDBJ databases">
        <title>Genomic Encyclopedia of Type Strains, Phase IV (KMG-IV): sequencing the most valuable type-strain genomes for metagenomic binning, comparative biology and taxonomic classification.</title>
        <authorList>
            <person name="Goeker M."/>
        </authorList>
    </citation>
    <scope>NUCLEOTIDE SEQUENCE [LARGE SCALE GENOMIC DNA]</scope>
    <source>
        <strain evidence="1 2">DSM 12251</strain>
    </source>
</reference>
<name>A0A7W7YJ76_9BACT</name>
<gene>
    <name evidence="1" type="ORF">HNQ64_001331</name>
</gene>
<accession>A0A7W7YJ76</accession>
<dbReference type="AlphaFoldDB" id="A0A7W7YJ76"/>
<organism evidence="1 2">
    <name type="scientific">Prosthecobacter dejongeii</name>
    <dbReference type="NCBI Taxonomy" id="48465"/>
    <lineage>
        <taxon>Bacteria</taxon>
        <taxon>Pseudomonadati</taxon>
        <taxon>Verrucomicrobiota</taxon>
        <taxon>Verrucomicrobiia</taxon>
        <taxon>Verrucomicrobiales</taxon>
        <taxon>Verrucomicrobiaceae</taxon>
        <taxon>Prosthecobacter</taxon>
    </lineage>
</organism>
<comment type="caution">
    <text evidence="1">The sequence shown here is derived from an EMBL/GenBank/DDBJ whole genome shotgun (WGS) entry which is preliminary data.</text>
</comment>
<protein>
    <submittedName>
        <fullName evidence="1">Uncharacterized protein</fullName>
    </submittedName>
</protein>
<evidence type="ECO:0000313" key="2">
    <source>
        <dbReference type="Proteomes" id="UP000534294"/>
    </source>
</evidence>
<dbReference type="EMBL" id="JACHIF010000002">
    <property type="protein sequence ID" value="MBB5037089.1"/>
    <property type="molecule type" value="Genomic_DNA"/>
</dbReference>
<dbReference type="Proteomes" id="UP000534294">
    <property type="component" value="Unassembled WGS sequence"/>
</dbReference>
<keyword evidence="2" id="KW-1185">Reference proteome</keyword>
<sequence length="49" mass="5493">MAEREFSTRLTFLVEADTPMSSFAHKPPAVATGWGERITRRVMNTVLPS</sequence>